<organism evidence="2">
    <name type="scientific">marine sediment metagenome</name>
    <dbReference type="NCBI Taxonomy" id="412755"/>
    <lineage>
        <taxon>unclassified sequences</taxon>
        <taxon>metagenomes</taxon>
        <taxon>ecological metagenomes</taxon>
    </lineage>
</organism>
<name>X0ZAY8_9ZZZZ</name>
<dbReference type="AlphaFoldDB" id="X0ZAY8"/>
<keyword evidence="1" id="KW-0472">Membrane</keyword>
<protein>
    <submittedName>
        <fullName evidence="2">Uncharacterized protein</fullName>
    </submittedName>
</protein>
<evidence type="ECO:0000313" key="2">
    <source>
        <dbReference type="EMBL" id="GAG66680.1"/>
    </source>
</evidence>
<reference evidence="2" key="1">
    <citation type="journal article" date="2014" name="Front. Microbiol.">
        <title>High frequency of phylogenetically diverse reductive dehalogenase-homologous genes in deep subseafloor sedimentary metagenomes.</title>
        <authorList>
            <person name="Kawai M."/>
            <person name="Futagami T."/>
            <person name="Toyoda A."/>
            <person name="Takaki Y."/>
            <person name="Nishi S."/>
            <person name="Hori S."/>
            <person name="Arai W."/>
            <person name="Tsubouchi T."/>
            <person name="Morono Y."/>
            <person name="Uchiyama I."/>
            <person name="Ito T."/>
            <person name="Fujiyama A."/>
            <person name="Inagaki F."/>
            <person name="Takami H."/>
        </authorList>
    </citation>
    <scope>NUCLEOTIDE SEQUENCE</scope>
    <source>
        <strain evidence="2">Expedition CK06-06</strain>
    </source>
</reference>
<accession>X0ZAY8</accession>
<feature type="non-terminal residue" evidence="2">
    <location>
        <position position="75"/>
    </location>
</feature>
<feature type="transmembrane region" description="Helical" evidence="1">
    <location>
        <begin position="52"/>
        <end position="69"/>
    </location>
</feature>
<keyword evidence="1" id="KW-0812">Transmembrane</keyword>
<sequence length="75" mass="8285">MGVGFTLGPVVGGRLADPKLVSWFDYGTPFCFSAVLASFNMLLMLVLFKETIIAGSCCYAAWFLLLFTMRKKKGH</sequence>
<keyword evidence="1" id="KW-1133">Transmembrane helix</keyword>
<gene>
    <name evidence="2" type="ORF">S01H4_20707</name>
</gene>
<comment type="caution">
    <text evidence="2">The sequence shown here is derived from an EMBL/GenBank/DDBJ whole genome shotgun (WGS) entry which is preliminary data.</text>
</comment>
<proteinExistence type="predicted"/>
<evidence type="ECO:0000256" key="1">
    <source>
        <dbReference type="SAM" id="Phobius"/>
    </source>
</evidence>
<dbReference type="EMBL" id="BART01009330">
    <property type="protein sequence ID" value="GAG66680.1"/>
    <property type="molecule type" value="Genomic_DNA"/>
</dbReference>